<name>A0A507CAD6_9FUNG</name>
<proteinExistence type="predicted"/>
<dbReference type="AlphaFoldDB" id="A0A507CAD6"/>
<evidence type="ECO:0000313" key="2">
    <source>
        <dbReference type="EMBL" id="TPX38530.1"/>
    </source>
</evidence>
<reference evidence="2 3" key="1">
    <citation type="journal article" date="2019" name="Sci. Rep.">
        <title>Comparative genomics of chytrid fungi reveal insights into the obligate biotrophic and pathogenic lifestyle of Synchytrium endobioticum.</title>
        <authorList>
            <person name="van de Vossenberg B.T.L.H."/>
            <person name="Warris S."/>
            <person name="Nguyen H.D.T."/>
            <person name="van Gent-Pelzer M.P.E."/>
            <person name="Joly D.L."/>
            <person name="van de Geest H.C."/>
            <person name="Bonants P.J.M."/>
            <person name="Smith D.S."/>
            <person name="Levesque C.A."/>
            <person name="van der Lee T.A.J."/>
        </authorList>
    </citation>
    <scope>NUCLEOTIDE SEQUENCE [LARGE SCALE GENOMIC DNA]</scope>
    <source>
        <strain evidence="2 3">MB42</strain>
    </source>
</reference>
<feature type="compositionally biased region" description="Basic and acidic residues" evidence="1">
    <location>
        <begin position="352"/>
        <end position="364"/>
    </location>
</feature>
<sequence>MTEESPVHIYQTRYSPQFRKRTPSLLRNKMVHPVKVGVAAFLILCTFAQGAPTGSTSARLRRNRVNGRRMKFKSFNRQLAVYEYEPRPFVLAQIATIAGKHVPSELQDTLDELFLPPGHLNEKYITIARDYHSCVFERLKSLFKSISASVEEDPSNHRFMVARPLVRDFLLLFHTLDQEYYRVTSAHQVKTKTGLPNDSGMSFEPLGKDDSDKLVGELKPLMKGVFARKDIFSPPVVESANNDNNANQDYDASIGCCDQSAHIPSVYLAQSREQELEFSIGWPHTKRGKGATLHIEEPSPLALSYSNWHHPDISSQSYDKGKGPMYPGGSTDLYPTQHAQGGSDGGSAHSESGSREASEGQHLL</sequence>
<protein>
    <submittedName>
        <fullName evidence="2">Uncharacterized protein</fullName>
    </submittedName>
</protein>
<keyword evidence="3" id="KW-1185">Reference proteome</keyword>
<evidence type="ECO:0000256" key="1">
    <source>
        <dbReference type="SAM" id="MobiDB-lite"/>
    </source>
</evidence>
<gene>
    <name evidence="2" type="ORF">SeMB42_g06684</name>
</gene>
<dbReference type="EMBL" id="QEAN01000394">
    <property type="protein sequence ID" value="TPX38530.1"/>
    <property type="molecule type" value="Genomic_DNA"/>
</dbReference>
<dbReference type="Proteomes" id="UP000317494">
    <property type="component" value="Unassembled WGS sequence"/>
</dbReference>
<evidence type="ECO:0000313" key="3">
    <source>
        <dbReference type="Proteomes" id="UP000317494"/>
    </source>
</evidence>
<accession>A0A507CAD6</accession>
<organism evidence="2 3">
    <name type="scientific">Synchytrium endobioticum</name>
    <dbReference type="NCBI Taxonomy" id="286115"/>
    <lineage>
        <taxon>Eukaryota</taxon>
        <taxon>Fungi</taxon>
        <taxon>Fungi incertae sedis</taxon>
        <taxon>Chytridiomycota</taxon>
        <taxon>Chytridiomycota incertae sedis</taxon>
        <taxon>Chytridiomycetes</taxon>
        <taxon>Synchytriales</taxon>
        <taxon>Synchytriaceae</taxon>
        <taxon>Synchytrium</taxon>
    </lineage>
</organism>
<dbReference type="VEuPathDB" id="FungiDB:SeMB42_g06684"/>
<feature type="region of interest" description="Disordered" evidence="1">
    <location>
        <begin position="314"/>
        <end position="364"/>
    </location>
</feature>
<comment type="caution">
    <text evidence="2">The sequence shown here is derived from an EMBL/GenBank/DDBJ whole genome shotgun (WGS) entry which is preliminary data.</text>
</comment>